<organism evidence="1 2">
    <name type="scientific">Mycolicibacter virginiensis</name>
    <dbReference type="NCBI Taxonomy" id="1795032"/>
    <lineage>
        <taxon>Bacteria</taxon>
        <taxon>Bacillati</taxon>
        <taxon>Actinomycetota</taxon>
        <taxon>Actinomycetes</taxon>
        <taxon>Mycobacteriales</taxon>
        <taxon>Mycobacteriaceae</taxon>
        <taxon>Mycolicibacter</taxon>
    </lineage>
</organism>
<protein>
    <submittedName>
        <fullName evidence="1">Uncharacterized protein</fullName>
    </submittedName>
</protein>
<dbReference type="AlphaFoldDB" id="A0A9X7ILS1"/>
<dbReference type="EMBL" id="PUEV01000082">
    <property type="protein sequence ID" value="PQM51329.1"/>
    <property type="molecule type" value="Genomic_DNA"/>
</dbReference>
<dbReference type="Proteomes" id="UP000237911">
    <property type="component" value="Unassembled WGS sequence"/>
</dbReference>
<sequence>MRPASSTSGYTSAQRTTAKTHLCERYSLAADAEHIETNGSDAALARISLVNGANMLQSAAADPALDSAYSAAADSLAQSYQTMAAASSMGSDDPQYKAALQSVISQESALKTLCGQ</sequence>
<gene>
    <name evidence="1" type="ORF">C5U48_15560</name>
</gene>
<accession>A0A9X7ILS1</accession>
<proteinExistence type="predicted"/>
<evidence type="ECO:0000313" key="2">
    <source>
        <dbReference type="Proteomes" id="UP000237911"/>
    </source>
</evidence>
<keyword evidence="2" id="KW-1185">Reference proteome</keyword>
<evidence type="ECO:0000313" key="1">
    <source>
        <dbReference type="EMBL" id="PQM51329.1"/>
    </source>
</evidence>
<comment type="caution">
    <text evidence="1">The sequence shown here is derived from an EMBL/GenBank/DDBJ whole genome shotgun (WGS) entry which is preliminary data.</text>
</comment>
<name>A0A9X7ILS1_9MYCO</name>
<reference evidence="1 2" key="1">
    <citation type="submission" date="2018-02" db="EMBL/GenBank/DDBJ databases">
        <title>Draft genome sequence of Mycobacterium virginiense isolated from mud of a swine farm in Japan.</title>
        <authorList>
            <person name="Ohya K."/>
        </authorList>
    </citation>
    <scope>NUCLEOTIDE SEQUENCE [LARGE SCALE GENOMIC DNA]</scope>
    <source>
        <strain evidence="1 2">GF75</strain>
    </source>
</reference>